<reference evidence="3 4" key="1">
    <citation type="submission" date="2023-10" db="EMBL/GenBank/DDBJ databases">
        <title>Bacteria for the degradation of biodegradable plastic PBAT(Polybutylene adipate terephthalate).</title>
        <authorList>
            <person name="Weon H.-Y."/>
            <person name="Yeon J."/>
        </authorList>
    </citation>
    <scope>NUCLEOTIDE SEQUENCE [LARGE SCALE GENOMIC DNA]</scope>
    <source>
        <strain evidence="3 4">SBD 7-3</strain>
    </source>
</reference>
<feature type="region of interest" description="Disordered" evidence="1">
    <location>
        <begin position="45"/>
        <end position="72"/>
    </location>
</feature>
<protein>
    <recommendedName>
        <fullName evidence="5">DUF4124 domain-containing protein</fullName>
    </recommendedName>
</protein>
<evidence type="ECO:0000256" key="2">
    <source>
        <dbReference type="SAM" id="SignalP"/>
    </source>
</evidence>
<feature type="chain" id="PRO_5047352740" description="DUF4124 domain-containing protein" evidence="2">
    <location>
        <begin position="29"/>
        <end position="204"/>
    </location>
</feature>
<name>A0ABZ0CXQ7_9BURK</name>
<dbReference type="EMBL" id="CP136336">
    <property type="protein sequence ID" value="WOB07815.1"/>
    <property type="molecule type" value="Genomic_DNA"/>
</dbReference>
<sequence>MRSRSYLRGLLPGAAAVFLLVSGAAVQAQSLVRCTDGGRAYYSDKPCPGQGSTRITTFGPEPARPDYSRHSGSSSRLQKALEHLTRMSAECASLNDAMRTAGARGVGYDTQRELHEEYRRKCSEEESEAHRQAREDERRRRLEARDQRVAQQQERAQASMTLEQCREMGRIVAERKKRFDSMTAGEKGDFERFQANFGERCRGL</sequence>
<evidence type="ECO:0000256" key="1">
    <source>
        <dbReference type="SAM" id="MobiDB-lite"/>
    </source>
</evidence>
<feature type="compositionally biased region" description="Low complexity" evidence="1">
    <location>
        <begin position="149"/>
        <end position="158"/>
    </location>
</feature>
<evidence type="ECO:0008006" key="5">
    <source>
        <dbReference type="Google" id="ProtNLM"/>
    </source>
</evidence>
<proteinExistence type="predicted"/>
<organism evidence="3 4">
    <name type="scientific">Piscinibacter gummiphilus</name>
    <dbReference type="NCBI Taxonomy" id="946333"/>
    <lineage>
        <taxon>Bacteria</taxon>
        <taxon>Pseudomonadati</taxon>
        <taxon>Pseudomonadota</taxon>
        <taxon>Betaproteobacteria</taxon>
        <taxon>Burkholderiales</taxon>
        <taxon>Sphaerotilaceae</taxon>
        <taxon>Piscinibacter</taxon>
    </lineage>
</organism>
<feature type="region of interest" description="Disordered" evidence="1">
    <location>
        <begin position="119"/>
        <end position="158"/>
    </location>
</feature>
<keyword evidence="2" id="KW-0732">Signal</keyword>
<dbReference type="RefSeq" id="WP_316700470.1">
    <property type="nucleotide sequence ID" value="NZ_CP136336.1"/>
</dbReference>
<evidence type="ECO:0000313" key="3">
    <source>
        <dbReference type="EMBL" id="WOB07815.1"/>
    </source>
</evidence>
<feature type="compositionally biased region" description="Basic and acidic residues" evidence="1">
    <location>
        <begin position="119"/>
        <end position="148"/>
    </location>
</feature>
<accession>A0ABZ0CXQ7</accession>
<gene>
    <name evidence="3" type="ORF">RXV79_23270</name>
</gene>
<keyword evidence="4" id="KW-1185">Reference proteome</keyword>
<feature type="signal peptide" evidence="2">
    <location>
        <begin position="1"/>
        <end position="28"/>
    </location>
</feature>
<evidence type="ECO:0000313" key="4">
    <source>
        <dbReference type="Proteomes" id="UP001303946"/>
    </source>
</evidence>
<dbReference type="Proteomes" id="UP001303946">
    <property type="component" value="Chromosome"/>
</dbReference>